<sequence length="296" mass="32697">MNLEAFQFVDEEIHNLMSAEPPLETGNSFTALLELPPNQAVKLLHSPEEETPNVFPSVTAKENSPETTGSILILQNPNLIISNPVKQEPLESGSLHNSSPISSDPIDSMSTKRKDRDKTVKSSAKKSKTAAKVTEREKLPYVHVRARRGEATDSHSLAERARREKINARMKLLQELVPGCNKVSGTAMVLEEIINHVQSLQLQVEFLSMKLAAVHPRADINFESLFSSESGSPMECNFTGLASQSWWPDGEVNGNTQEIWHPDGLSNFVTTETSLLSYDSSGNSASWLTSQLKMEL</sequence>
<gene>
    <name evidence="7" type="ORF">LSALG_LOCUS39882</name>
</gene>
<evidence type="ECO:0000313" key="7">
    <source>
        <dbReference type="EMBL" id="CAI9301323.1"/>
    </source>
</evidence>
<dbReference type="GO" id="GO:0003700">
    <property type="term" value="F:DNA-binding transcription factor activity"/>
    <property type="evidence" value="ECO:0007669"/>
    <property type="project" value="TreeGrafter"/>
</dbReference>
<evidence type="ECO:0000256" key="2">
    <source>
        <dbReference type="ARBA" id="ARBA00023015"/>
    </source>
</evidence>
<dbReference type="CDD" id="cd18919">
    <property type="entry name" value="bHLH_AtBPE_like"/>
    <property type="match status" value="1"/>
</dbReference>
<dbReference type="PANTHER" id="PTHR12565:SF112">
    <property type="entry name" value="TRANSCRIPTION FACTOR BHLH48-RELATED"/>
    <property type="match status" value="1"/>
</dbReference>
<feature type="compositionally biased region" description="Basic and acidic residues" evidence="5">
    <location>
        <begin position="110"/>
        <end position="120"/>
    </location>
</feature>
<feature type="compositionally biased region" description="Low complexity" evidence="5">
    <location>
        <begin position="98"/>
        <end position="108"/>
    </location>
</feature>
<dbReference type="SUPFAM" id="SSF47459">
    <property type="entry name" value="HLH, helix-loop-helix DNA-binding domain"/>
    <property type="match status" value="1"/>
</dbReference>
<dbReference type="SMART" id="SM00353">
    <property type="entry name" value="HLH"/>
    <property type="match status" value="1"/>
</dbReference>
<keyword evidence="3" id="KW-0804">Transcription</keyword>
<dbReference type="Pfam" id="PF00010">
    <property type="entry name" value="HLH"/>
    <property type="match status" value="1"/>
</dbReference>
<evidence type="ECO:0000256" key="1">
    <source>
        <dbReference type="ARBA" id="ARBA00004123"/>
    </source>
</evidence>
<protein>
    <recommendedName>
        <fullName evidence="6">BHLH domain-containing protein</fullName>
    </recommendedName>
</protein>
<reference evidence="7" key="1">
    <citation type="submission" date="2023-04" db="EMBL/GenBank/DDBJ databases">
        <authorList>
            <person name="Vijverberg K."/>
            <person name="Xiong W."/>
            <person name="Schranz E."/>
        </authorList>
    </citation>
    <scope>NUCLEOTIDE SEQUENCE</scope>
</reference>
<dbReference type="EMBL" id="OX465085">
    <property type="protein sequence ID" value="CAI9301323.1"/>
    <property type="molecule type" value="Genomic_DNA"/>
</dbReference>
<accession>A0AA35ZZN7</accession>
<feature type="domain" description="BHLH" evidence="6">
    <location>
        <begin position="150"/>
        <end position="200"/>
    </location>
</feature>
<organism evidence="7 8">
    <name type="scientific">Lactuca saligna</name>
    <name type="common">Willowleaf lettuce</name>
    <dbReference type="NCBI Taxonomy" id="75948"/>
    <lineage>
        <taxon>Eukaryota</taxon>
        <taxon>Viridiplantae</taxon>
        <taxon>Streptophyta</taxon>
        <taxon>Embryophyta</taxon>
        <taxon>Tracheophyta</taxon>
        <taxon>Spermatophyta</taxon>
        <taxon>Magnoliopsida</taxon>
        <taxon>eudicotyledons</taxon>
        <taxon>Gunneridae</taxon>
        <taxon>Pentapetalae</taxon>
        <taxon>asterids</taxon>
        <taxon>campanulids</taxon>
        <taxon>Asterales</taxon>
        <taxon>Asteraceae</taxon>
        <taxon>Cichorioideae</taxon>
        <taxon>Cichorieae</taxon>
        <taxon>Lactucinae</taxon>
        <taxon>Lactuca</taxon>
    </lineage>
</organism>
<keyword evidence="2" id="KW-0805">Transcription regulation</keyword>
<evidence type="ECO:0000259" key="6">
    <source>
        <dbReference type="PROSITE" id="PS50888"/>
    </source>
</evidence>
<dbReference type="AlphaFoldDB" id="A0AA35ZZN7"/>
<proteinExistence type="predicted"/>
<name>A0AA35ZZN7_LACSI</name>
<dbReference type="InterPro" id="IPR036638">
    <property type="entry name" value="HLH_DNA-bd_sf"/>
</dbReference>
<evidence type="ECO:0000256" key="5">
    <source>
        <dbReference type="SAM" id="MobiDB-lite"/>
    </source>
</evidence>
<dbReference type="FunFam" id="4.10.280.10:FF:000002">
    <property type="entry name" value="Basic helix-loop-helix transcription factor"/>
    <property type="match status" value="1"/>
</dbReference>
<dbReference type="InterPro" id="IPR024097">
    <property type="entry name" value="bHLH_ZIP_TF"/>
</dbReference>
<dbReference type="Proteomes" id="UP001177003">
    <property type="component" value="Chromosome 9"/>
</dbReference>
<dbReference type="PANTHER" id="PTHR12565">
    <property type="entry name" value="STEROL REGULATORY ELEMENT-BINDING PROTEIN"/>
    <property type="match status" value="1"/>
</dbReference>
<dbReference type="PROSITE" id="PS50888">
    <property type="entry name" value="BHLH"/>
    <property type="match status" value="1"/>
</dbReference>
<comment type="subcellular location">
    <subcellularLocation>
        <location evidence="1">Nucleus</location>
    </subcellularLocation>
</comment>
<keyword evidence="4" id="KW-0539">Nucleus</keyword>
<evidence type="ECO:0000256" key="3">
    <source>
        <dbReference type="ARBA" id="ARBA00023163"/>
    </source>
</evidence>
<dbReference type="GO" id="GO:0005634">
    <property type="term" value="C:nucleus"/>
    <property type="evidence" value="ECO:0007669"/>
    <property type="project" value="UniProtKB-SubCell"/>
</dbReference>
<feature type="region of interest" description="Disordered" evidence="5">
    <location>
        <begin position="89"/>
        <end position="134"/>
    </location>
</feature>
<dbReference type="Gene3D" id="4.10.280.10">
    <property type="entry name" value="Helix-loop-helix DNA-binding domain"/>
    <property type="match status" value="1"/>
</dbReference>
<keyword evidence="8" id="KW-1185">Reference proteome</keyword>
<evidence type="ECO:0000313" key="8">
    <source>
        <dbReference type="Proteomes" id="UP001177003"/>
    </source>
</evidence>
<evidence type="ECO:0000256" key="4">
    <source>
        <dbReference type="ARBA" id="ARBA00023242"/>
    </source>
</evidence>
<dbReference type="GO" id="GO:0046983">
    <property type="term" value="F:protein dimerization activity"/>
    <property type="evidence" value="ECO:0007669"/>
    <property type="project" value="InterPro"/>
</dbReference>
<dbReference type="InterPro" id="IPR011598">
    <property type="entry name" value="bHLH_dom"/>
</dbReference>